<reference evidence="1" key="1">
    <citation type="submission" date="2023-07" db="EMBL/GenBank/DDBJ databases">
        <title>Sorghum-associated microbial communities from plants grown in Nebraska, USA.</title>
        <authorList>
            <person name="Schachtman D."/>
        </authorList>
    </citation>
    <scope>NUCLEOTIDE SEQUENCE</scope>
    <source>
        <strain evidence="1">2697</strain>
    </source>
</reference>
<comment type="caution">
    <text evidence="1">The sequence shown here is derived from an EMBL/GenBank/DDBJ whole genome shotgun (WGS) entry which is preliminary data.</text>
</comment>
<keyword evidence="1" id="KW-0031">Aminopeptidase</keyword>
<evidence type="ECO:0000313" key="2">
    <source>
        <dbReference type="Proteomes" id="UP001246858"/>
    </source>
</evidence>
<keyword evidence="1" id="KW-0645">Protease</keyword>
<dbReference type="Proteomes" id="UP001246858">
    <property type="component" value="Unassembled WGS sequence"/>
</dbReference>
<gene>
    <name evidence="1" type="ORF">J2X78_002001</name>
</gene>
<keyword evidence="1" id="KW-0378">Hydrolase</keyword>
<accession>A0ACC6KWB7</accession>
<proteinExistence type="predicted"/>
<keyword evidence="2" id="KW-1185">Reference proteome</keyword>
<name>A0ACC6KWB7_9SPHI</name>
<protein>
    <submittedName>
        <fullName evidence="1">Dipeptidyl aminopeptidase/acylaminoacyl peptidase</fullName>
    </submittedName>
</protein>
<sequence length="802" mass="89347">MKRLLLSLYLLTGTIALQAQDAVDYQLPPKEMADLLLAKPTPGISLDSKAEWMLLSGRNSYPSVEELALPEYRIAGLRINPENYSPSRQAFISSFSLKNIKTNKTFAIRGLPQPLYAGNVNWSPDEKTVSFTHTGKKGVDLYLIDIATQKAKKINKQPLNVVLGAGIIWLDNNTLLYRTAIKPASAAPVKPLMPKGPTVQQNLGKAAPSPTFQDLIKSPYDEQLFEFYATSQLVKNKNGLETPVGKPAIYGSLSLSPDKNYMLVRTIRKPFSYLVSAGGFPSVVAITDMNGKVLKELAKLPSTEGTPSGYDNTQNVPRRFDWRDDEAATVTWAQPLDSGLIKKDMEFHDAVFALSAPFNGTAKELFKTKMRYSGTQWGDASLALVTEGLRSKQRQRVSRFNPASGALETLYEGNSTDAYNDPGNPITTKNKYGRYVVQTIDKGSKLLMNNTTGSSPKGDLPFLAKFDLATKKSELIWRCNEGVFEYVTDVIDPDKLILLTRRESQKEVPNYYIKNLILRLADRKITNFSNPYPALDGVIREKISYKRSDGIDLTGNLYLPKGYRTGQDKALPLLIWAYPREFNSAADAAQIRGSKDRFTAISWASPIYWVTQGYAVLDNAEMPIVAAEGKKPNDTFVEQLKLNAEAAINKLSSMGVADKNRVAVGGHSYGAFMTANLLAHTNLFKAGIARSGAYNRTLTPFGFQNEERTYWEAPQLYYEMSPFSYADKIKTPLLLIHGDSDNNPGTFPINSERLFNAIKGFGGTTRFVFLPYESHSYSGKENILHMLWEMNAWLDKYVKNPK</sequence>
<organism evidence="1 2">
    <name type="scientific">Pedobacter africanus</name>
    <dbReference type="NCBI Taxonomy" id="151894"/>
    <lineage>
        <taxon>Bacteria</taxon>
        <taxon>Pseudomonadati</taxon>
        <taxon>Bacteroidota</taxon>
        <taxon>Sphingobacteriia</taxon>
        <taxon>Sphingobacteriales</taxon>
        <taxon>Sphingobacteriaceae</taxon>
        <taxon>Pedobacter</taxon>
    </lineage>
</organism>
<evidence type="ECO:0000313" key="1">
    <source>
        <dbReference type="EMBL" id="MDR6783449.1"/>
    </source>
</evidence>
<dbReference type="EMBL" id="JAVDTF010000001">
    <property type="protein sequence ID" value="MDR6783449.1"/>
    <property type="molecule type" value="Genomic_DNA"/>
</dbReference>